<keyword evidence="2" id="KW-0238">DNA-binding</keyword>
<dbReference type="InterPro" id="IPR009057">
    <property type="entry name" value="Homeodomain-like_sf"/>
</dbReference>
<dbReference type="Gene3D" id="1.10.10.60">
    <property type="entry name" value="Homeodomain-like"/>
    <property type="match status" value="2"/>
</dbReference>
<evidence type="ECO:0000256" key="3">
    <source>
        <dbReference type="ARBA" id="ARBA00023163"/>
    </source>
</evidence>
<keyword evidence="1" id="KW-0805">Transcription regulation</keyword>
<reference evidence="6" key="1">
    <citation type="journal article" date="2019" name="Int. J. Syst. Evol. Microbiol.">
        <title>The Global Catalogue of Microorganisms (GCM) 10K type strain sequencing project: providing services to taxonomists for standard genome sequencing and annotation.</title>
        <authorList>
            <consortium name="The Broad Institute Genomics Platform"/>
            <consortium name="The Broad Institute Genome Sequencing Center for Infectious Disease"/>
            <person name="Wu L."/>
            <person name="Ma J."/>
        </authorList>
    </citation>
    <scope>NUCLEOTIDE SEQUENCE [LARGE SCALE GENOMIC DNA]</scope>
    <source>
        <strain evidence="6">CGMCC 1.15044</strain>
    </source>
</reference>
<dbReference type="PANTHER" id="PTHR43280">
    <property type="entry name" value="ARAC-FAMILY TRANSCRIPTIONAL REGULATOR"/>
    <property type="match status" value="1"/>
</dbReference>
<dbReference type="PRINTS" id="PR00032">
    <property type="entry name" value="HTHARAC"/>
</dbReference>
<dbReference type="InterPro" id="IPR003313">
    <property type="entry name" value="AraC-bd"/>
</dbReference>
<evidence type="ECO:0000259" key="4">
    <source>
        <dbReference type="PROSITE" id="PS01124"/>
    </source>
</evidence>
<dbReference type="Proteomes" id="UP000609323">
    <property type="component" value="Unassembled WGS sequence"/>
</dbReference>
<keyword evidence="6" id="KW-1185">Reference proteome</keyword>
<dbReference type="PANTHER" id="PTHR43280:SF2">
    <property type="entry name" value="HTH-TYPE TRANSCRIPTIONAL REGULATOR EXSA"/>
    <property type="match status" value="1"/>
</dbReference>
<gene>
    <name evidence="5" type="ORF">GCM10010917_00280</name>
</gene>
<organism evidence="5 6">
    <name type="scientific">Paenibacillus physcomitrellae</name>
    <dbReference type="NCBI Taxonomy" id="1619311"/>
    <lineage>
        <taxon>Bacteria</taxon>
        <taxon>Bacillati</taxon>
        <taxon>Bacillota</taxon>
        <taxon>Bacilli</taxon>
        <taxon>Bacillales</taxon>
        <taxon>Paenibacillaceae</taxon>
        <taxon>Paenibacillus</taxon>
    </lineage>
</organism>
<protein>
    <recommendedName>
        <fullName evidence="4">HTH araC/xylS-type domain-containing protein</fullName>
    </recommendedName>
</protein>
<evidence type="ECO:0000256" key="1">
    <source>
        <dbReference type="ARBA" id="ARBA00023015"/>
    </source>
</evidence>
<evidence type="ECO:0000256" key="2">
    <source>
        <dbReference type="ARBA" id="ARBA00023125"/>
    </source>
</evidence>
<evidence type="ECO:0000313" key="5">
    <source>
        <dbReference type="EMBL" id="GGA19624.1"/>
    </source>
</evidence>
<dbReference type="SUPFAM" id="SSF46689">
    <property type="entry name" value="Homeodomain-like"/>
    <property type="match status" value="1"/>
</dbReference>
<dbReference type="Pfam" id="PF12833">
    <property type="entry name" value="HTH_18"/>
    <property type="match status" value="1"/>
</dbReference>
<dbReference type="Pfam" id="PF02311">
    <property type="entry name" value="AraC_binding"/>
    <property type="match status" value="1"/>
</dbReference>
<dbReference type="RefSeq" id="WP_174704679.1">
    <property type="nucleotide sequence ID" value="NZ_BMHF01000001.1"/>
</dbReference>
<dbReference type="SUPFAM" id="SSF51215">
    <property type="entry name" value="Regulatory protein AraC"/>
    <property type="match status" value="1"/>
</dbReference>
<comment type="caution">
    <text evidence="5">The sequence shown here is derived from an EMBL/GenBank/DDBJ whole genome shotgun (WGS) entry which is preliminary data.</text>
</comment>
<evidence type="ECO:0000313" key="6">
    <source>
        <dbReference type="Proteomes" id="UP000609323"/>
    </source>
</evidence>
<dbReference type="SMART" id="SM00342">
    <property type="entry name" value="HTH_ARAC"/>
    <property type="match status" value="1"/>
</dbReference>
<proteinExistence type="predicted"/>
<feature type="domain" description="HTH araC/xylS-type" evidence="4">
    <location>
        <begin position="165"/>
        <end position="264"/>
    </location>
</feature>
<keyword evidence="3" id="KW-0804">Transcription</keyword>
<dbReference type="PROSITE" id="PS01124">
    <property type="entry name" value="HTH_ARAC_FAMILY_2"/>
    <property type="match status" value="1"/>
</dbReference>
<dbReference type="InterPro" id="IPR020449">
    <property type="entry name" value="Tscrpt_reg_AraC-type_HTH"/>
</dbReference>
<dbReference type="InterPro" id="IPR018062">
    <property type="entry name" value="HTH_AraC-typ_CS"/>
</dbReference>
<dbReference type="PROSITE" id="PS00041">
    <property type="entry name" value="HTH_ARAC_FAMILY_1"/>
    <property type="match status" value="1"/>
</dbReference>
<sequence>MFPLYWGKPYQLRMGGQFMSDGHWSHMDRTIEDYELIIGVSGVVFLEADGLMYEVKAGDMLLLEPGVRHRGYRLSLPGVSFYWFHFLIPDEAKPASGSPDSQIPQYASCPNPGRIHILARQLLHSANGGNQIRAAGDYFLTSLLIELAEQLQNSSGLEALDPQLPKLLEWTRIHALEPDISVERIALQMGYNKDYLSRMFKRRFGSGLLRHIHQLKLEAAKELLTGTPLHVKEVAAKVGIQDDKQFAKWFKRLEGVTPTEYRKAFTQTRLNNS</sequence>
<dbReference type="InterPro" id="IPR018060">
    <property type="entry name" value="HTH_AraC"/>
</dbReference>
<name>A0ABQ1FLM0_9BACL</name>
<dbReference type="EMBL" id="BMHF01000001">
    <property type="protein sequence ID" value="GGA19624.1"/>
    <property type="molecule type" value="Genomic_DNA"/>
</dbReference>
<accession>A0ABQ1FLM0</accession>
<dbReference type="InterPro" id="IPR037923">
    <property type="entry name" value="HTH-like"/>
</dbReference>